<dbReference type="Gene3D" id="1.25.40.10">
    <property type="entry name" value="Tetratricopeptide repeat domain"/>
    <property type="match status" value="1"/>
</dbReference>
<dbReference type="AlphaFoldDB" id="A0A382WMC0"/>
<gene>
    <name evidence="1" type="ORF">METZ01_LOCUS412065</name>
</gene>
<dbReference type="InterPro" id="IPR006597">
    <property type="entry name" value="Sel1-like"/>
</dbReference>
<protein>
    <submittedName>
        <fullName evidence="1">Uncharacterized protein</fullName>
    </submittedName>
</protein>
<dbReference type="EMBL" id="UINC01160518">
    <property type="protein sequence ID" value="SVD59211.1"/>
    <property type="molecule type" value="Genomic_DNA"/>
</dbReference>
<proteinExistence type="predicted"/>
<name>A0A382WMC0_9ZZZZ</name>
<accession>A0A382WMC0</accession>
<organism evidence="1">
    <name type="scientific">marine metagenome</name>
    <dbReference type="NCBI Taxonomy" id="408172"/>
    <lineage>
        <taxon>unclassified sequences</taxon>
        <taxon>metagenomes</taxon>
        <taxon>ecological metagenomes</taxon>
    </lineage>
</organism>
<evidence type="ECO:0000313" key="1">
    <source>
        <dbReference type="EMBL" id="SVD59211.1"/>
    </source>
</evidence>
<sequence length="155" mass="18522">GDKNRSISKYLIKKAYKNTDKVISKKAEDFWNKHELWCEKDYEYKYKNTDEPSDEQLLKEIIIGVTDFTLGNRFINGKSVLKDPTIAIKYFKEESKKGDRKAEASYELGVIYFEENSVQNYSESKKWIKKAYESTEIEISKKAEDYWNKHKLWKY</sequence>
<feature type="non-terminal residue" evidence="1">
    <location>
        <position position="1"/>
    </location>
</feature>
<dbReference type="SMART" id="SM00671">
    <property type="entry name" value="SEL1"/>
    <property type="match status" value="2"/>
</dbReference>
<dbReference type="SUPFAM" id="SSF81901">
    <property type="entry name" value="HCP-like"/>
    <property type="match status" value="1"/>
</dbReference>
<reference evidence="1" key="1">
    <citation type="submission" date="2018-05" db="EMBL/GenBank/DDBJ databases">
        <authorList>
            <person name="Lanie J.A."/>
            <person name="Ng W.-L."/>
            <person name="Kazmierczak K.M."/>
            <person name="Andrzejewski T.M."/>
            <person name="Davidsen T.M."/>
            <person name="Wayne K.J."/>
            <person name="Tettelin H."/>
            <person name="Glass J.I."/>
            <person name="Rusch D."/>
            <person name="Podicherti R."/>
            <person name="Tsui H.-C.T."/>
            <person name="Winkler M.E."/>
        </authorList>
    </citation>
    <scope>NUCLEOTIDE SEQUENCE</scope>
</reference>
<dbReference type="InterPro" id="IPR011990">
    <property type="entry name" value="TPR-like_helical_dom_sf"/>
</dbReference>